<dbReference type="RefSeq" id="XP_004353554.1">
    <property type="nucleotide sequence ID" value="XM_004353502.1"/>
</dbReference>
<proteinExistence type="predicted"/>
<dbReference type="Proteomes" id="UP000011083">
    <property type="component" value="Unassembled WGS sequence"/>
</dbReference>
<evidence type="ECO:0000256" key="1">
    <source>
        <dbReference type="SAM" id="MobiDB-lite"/>
    </source>
</evidence>
<accession>L8HHZ4</accession>
<dbReference type="EMBL" id="KB007840">
    <property type="protein sequence ID" value="ELR24026.1"/>
    <property type="molecule type" value="Genomic_DNA"/>
</dbReference>
<dbReference type="AlphaFoldDB" id="L8HHZ4"/>
<evidence type="ECO:0000313" key="2">
    <source>
        <dbReference type="EMBL" id="ELR24026.1"/>
    </source>
</evidence>
<dbReference type="VEuPathDB" id="AmoebaDB:ACA1_144170"/>
<protein>
    <submittedName>
        <fullName evidence="2">Uncharacterized protein</fullName>
    </submittedName>
</protein>
<reference evidence="2 3" key="1">
    <citation type="journal article" date="2013" name="Genome Biol.">
        <title>Genome of Acanthamoeba castellanii highlights extensive lateral gene transfer and early evolution of tyrosine kinase signaling.</title>
        <authorList>
            <person name="Clarke M."/>
            <person name="Lohan A.J."/>
            <person name="Liu B."/>
            <person name="Lagkouvardos I."/>
            <person name="Roy S."/>
            <person name="Zafar N."/>
            <person name="Bertelli C."/>
            <person name="Schilde C."/>
            <person name="Kianianmomeni A."/>
            <person name="Burglin T.R."/>
            <person name="Frech C."/>
            <person name="Turcotte B."/>
            <person name="Kopec K.O."/>
            <person name="Synnott J.M."/>
            <person name="Choo C."/>
            <person name="Paponov I."/>
            <person name="Finkler A."/>
            <person name="Soon Heng Tan C."/>
            <person name="Hutchins A.P."/>
            <person name="Weinmeier T."/>
            <person name="Rattei T."/>
            <person name="Chu J.S."/>
            <person name="Gimenez G."/>
            <person name="Irimia M."/>
            <person name="Rigden D.J."/>
            <person name="Fitzpatrick D.A."/>
            <person name="Lorenzo-Morales J."/>
            <person name="Bateman A."/>
            <person name="Chiu C.H."/>
            <person name="Tang P."/>
            <person name="Hegemann P."/>
            <person name="Fromm H."/>
            <person name="Raoult D."/>
            <person name="Greub G."/>
            <person name="Miranda-Saavedra D."/>
            <person name="Chen N."/>
            <person name="Nash P."/>
            <person name="Ginger M.L."/>
            <person name="Horn M."/>
            <person name="Schaap P."/>
            <person name="Caler L."/>
            <person name="Loftus B."/>
        </authorList>
    </citation>
    <scope>NUCLEOTIDE SEQUENCE [LARGE SCALE GENOMIC DNA]</scope>
    <source>
        <strain evidence="2 3">Neff</strain>
    </source>
</reference>
<feature type="region of interest" description="Disordered" evidence="1">
    <location>
        <begin position="244"/>
        <end position="325"/>
    </location>
</feature>
<feature type="compositionally biased region" description="Polar residues" evidence="1">
    <location>
        <begin position="271"/>
        <end position="282"/>
    </location>
</feature>
<feature type="compositionally biased region" description="Pro residues" evidence="1">
    <location>
        <begin position="307"/>
        <end position="316"/>
    </location>
</feature>
<feature type="region of interest" description="Disordered" evidence="1">
    <location>
        <begin position="129"/>
        <end position="231"/>
    </location>
</feature>
<dbReference type="KEGG" id="acan:ACA1_144170"/>
<keyword evidence="3" id="KW-1185">Reference proteome</keyword>
<name>L8HHZ4_ACACF</name>
<organism evidence="2 3">
    <name type="scientific">Acanthamoeba castellanii (strain ATCC 30010 / Neff)</name>
    <dbReference type="NCBI Taxonomy" id="1257118"/>
    <lineage>
        <taxon>Eukaryota</taxon>
        <taxon>Amoebozoa</taxon>
        <taxon>Discosea</taxon>
        <taxon>Longamoebia</taxon>
        <taxon>Centramoebida</taxon>
        <taxon>Acanthamoebidae</taxon>
        <taxon>Acanthamoeba</taxon>
    </lineage>
</organism>
<feature type="compositionally biased region" description="Polar residues" evidence="1">
    <location>
        <begin position="213"/>
        <end position="226"/>
    </location>
</feature>
<evidence type="ECO:0000313" key="3">
    <source>
        <dbReference type="Proteomes" id="UP000011083"/>
    </source>
</evidence>
<dbReference type="GeneID" id="14925026"/>
<feature type="compositionally biased region" description="Basic and acidic residues" evidence="1">
    <location>
        <begin position="129"/>
        <end position="138"/>
    </location>
</feature>
<feature type="compositionally biased region" description="Polar residues" evidence="1">
    <location>
        <begin position="174"/>
        <end position="196"/>
    </location>
</feature>
<sequence length="325" mass="35026">MLAHLNREGGGRQQSSFSSMLMSVFSRGEASAEVGVGSNVVKLTLSEGGLKTERVDAQSKNVTINYGLTKIEWYAVDDTTGELLIQYHEFNTDDKYQVAFRSPQYRAIWDCFCYYLCRKGEKLARSQKEKELRNHMAQEEDTIAPPLPSPGGSPAVPQAHQNRPTSGDHHYHQPTHTTASPSVGRSSLRNGPNATATKKKMPPVHFSPRISKTDSPNLATSSSTSPHGADDVISFDAPLIVLPPPPRNRSSATVSSPGVGRVALPPGPVSPSFSAFPQSPTGSFDMPALPSPGLSDQRRSTITSGLPPKPAEPTPSAPAFDLINW</sequence>
<gene>
    <name evidence="2" type="ORF">ACA1_144170</name>
</gene>